<reference evidence="1 2" key="1">
    <citation type="submission" date="2019-05" db="EMBL/GenBank/DDBJ databases">
        <title>Panacibacter sp. strain 17mud1-8 Genome sequencing and assembly.</title>
        <authorList>
            <person name="Chhetri G."/>
        </authorList>
    </citation>
    <scope>NUCLEOTIDE SEQUENCE [LARGE SCALE GENOMIC DNA]</scope>
    <source>
        <strain evidence="1 2">17mud1-8</strain>
    </source>
</reference>
<protein>
    <submittedName>
        <fullName evidence="1">Alpha/beta hydrolase</fullName>
    </submittedName>
</protein>
<dbReference type="AlphaFoldDB" id="A0A4U3LB34"/>
<dbReference type="InterPro" id="IPR029058">
    <property type="entry name" value="AB_hydrolase_fold"/>
</dbReference>
<accession>A0A4U3LB34</accession>
<dbReference type="Proteomes" id="UP000305848">
    <property type="component" value="Unassembled WGS sequence"/>
</dbReference>
<evidence type="ECO:0000313" key="1">
    <source>
        <dbReference type="EMBL" id="TKK71684.1"/>
    </source>
</evidence>
<dbReference type="EMBL" id="SZQL01000001">
    <property type="protein sequence ID" value="TKK71684.1"/>
    <property type="molecule type" value="Genomic_DNA"/>
</dbReference>
<gene>
    <name evidence="1" type="ORF">FC093_01275</name>
</gene>
<evidence type="ECO:0000313" key="2">
    <source>
        <dbReference type="Proteomes" id="UP000305848"/>
    </source>
</evidence>
<sequence>MRLFAIILLTLIPSAMIFGQRYLFYLHGKIIEDQGVHAVDTINGFGAYQYEDILNAFAKANFTVLSEVRQQNTDVVEYAQKVVNQIDSLIKGGVNANNITVVGASKGAVIAMLVSSYLNNKEVNFVLLAGCNKSMLQAFPDLQFCGNILSVYEKSDDIGHSCAEFKNNTSGAIPHYKEIALNTRLKHGFIYKPLPVWLEPAIQWANGNYQ</sequence>
<dbReference type="RefSeq" id="WP_137259924.1">
    <property type="nucleotide sequence ID" value="NZ_SZQL01000001.1"/>
</dbReference>
<comment type="caution">
    <text evidence="1">The sequence shown here is derived from an EMBL/GenBank/DDBJ whole genome shotgun (WGS) entry which is preliminary data.</text>
</comment>
<proteinExistence type="predicted"/>
<dbReference type="Gene3D" id="3.40.50.1820">
    <property type="entry name" value="alpha/beta hydrolase"/>
    <property type="match status" value="1"/>
</dbReference>
<keyword evidence="1" id="KW-0378">Hydrolase</keyword>
<dbReference type="OrthoDB" id="823958at2"/>
<keyword evidence="2" id="KW-1185">Reference proteome</keyword>
<dbReference type="SUPFAM" id="SSF53474">
    <property type="entry name" value="alpha/beta-Hydrolases"/>
    <property type="match status" value="1"/>
</dbReference>
<dbReference type="GO" id="GO:0016787">
    <property type="term" value="F:hydrolase activity"/>
    <property type="evidence" value="ECO:0007669"/>
    <property type="project" value="UniProtKB-KW"/>
</dbReference>
<organism evidence="1 2">
    <name type="scientific">Ilyomonas limi</name>
    <dbReference type="NCBI Taxonomy" id="2575867"/>
    <lineage>
        <taxon>Bacteria</taxon>
        <taxon>Pseudomonadati</taxon>
        <taxon>Bacteroidota</taxon>
        <taxon>Chitinophagia</taxon>
        <taxon>Chitinophagales</taxon>
        <taxon>Chitinophagaceae</taxon>
        <taxon>Ilyomonas</taxon>
    </lineage>
</organism>
<name>A0A4U3LB34_9BACT</name>